<protein>
    <submittedName>
        <fullName evidence="1">Uncharacterized protein</fullName>
    </submittedName>
</protein>
<accession>A0A8T2PEL5</accession>
<comment type="caution">
    <text evidence="1">The sequence shown here is derived from an EMBL/GenBank/DDBJ whole genome shotgun (WGS) entry which is preliminary data.</text>
</comment>
<reference evidence="1" key="1">
    <citation type="thesis" date="2021" institute="BYU ScholarsArchive" country="Provo, UT, USA">
        <title>Applications of and Algorithms for Genome Assembly and Genomic Analyses with an Emphasis on Marine Teleosts.</title>
        <authorList>
            <person name="Pickett B.D."/>
        </authorList>
    </citation>
    <scope>NUCLEOTIDE SEQUENCE</scope>
    <source>
        <strain evidence="1">HI-2016</strain>
    </source>
</reference>
<keyword evidence="2" id="KW-1185">Reference proteome</keyword>
<evidence type="ECO:0000313" key="1">
    <source>
        <dbReference type="EMBL" id="KAG9350649.1"/>
    </source>
</evidence>
<organism evidence="1 2">
    <name type="scientific">Albula glossodonta</name>
    <name type="common">roundjaw bonefish</name>
    <dbReference type="NCBI Taxonomy" id="121402"/>
    <lineage>
        <taxon>Eukaryota</taxon>
        <taxon>Metazoa</taxon>
        <taxon>Chordata</taxon>
        <taxon>Craniata</taxon>
        <taxon>Vertebrata</taxon>
        <taxon>Euteleostomi</taxon>
        <taxon>Actinopterygii</taxon>
        <taxon>Neopterygii</taxon>
        <taxon>Teleostei</taxon>
        <taxon>Albuliformes</taxon>
        <taxon>Albulidae</taxon>
        <taxon>Albula</taxon>
    </lineage>
</organism>
<proteinExistence type="predicted"/>
<name>A0A8T2PEL5_9TELE</name>
<dbReference type="Proteomes" id="UP000824540">
    <property type="component" value="Unassembled WGS sequence"/>
</dbReference>
<dbReference type="EMBL" id="JAFBMS010000007">
    <property type="protein sequence ID" value="KAG9350649.1"/>
    <property type="molecule type" value="Genomic_DNA"/>
</dbReference>
<gene>
    <name evidence="1" type="ORF">JZ751_024538</name>
</gene>
<evidence type="ECO:0000313" key="2">
    <source>
        <dbReference type="Proteomes" id="UP000824540"/>
    </source>
</evidence>
<sequence>MVTELSCTPEALDRCRERLIARRKLVMAEAVSDPSPGEWVVPTVQQHTEMTDSLTFATGRPVRHQAGFHTAKRLEQGSACRLHFPPGTGH</sequence>
<dbReference type="AlphaFoldDB" id="A0A8T2PEL5"/>